<evidence type="ECO:0000256" key="9">
    <source>
        <dbReference type="ARBA" id="ARBA00022842"/>
    </source>
</evidence>
<dbReference type="InterPro" id="IPR030846">
    <property type="entry name" value="DnaG_bac"/>
</dbReference>
<dbReference type="Pfam" id="PF16730">
    <property type="entry name" value="DnaGprimase_HBD"/>
    <property type="match status" value="1"/>
</dbReference>
<keyword evidence="18" id="KW-1185">Reference proteome</keyword>
<dbReference type="GO" id="GO:0008270">
    <property type="term" value="F:zinc ion binding"/>
    <property type="evidence" value="ECO:0007669"/>
    <property type="project" value="UniProtKB-UniRule"/>
</dbReference>
<keyword evidence="9" id="KW-0460">Magnesium</keyword>
<evidence type="ECO:0000256" key="2">
    <source>
        <dbReference type="ARBA" id="ARBA00022515"/>
    </source>
</evidence>
<dbReference type="Pfam" id="PF01807">
    <property type="entry name" value="Zn_ribbon_DnaG"/>
    <property type="match status" value="1"/>
</dbReference>
<dbReference type="InterPro" id="IPR006295">
    <property type="entry name" value="DNA_primase_DnaG"/>
</dbReference>
<dbReference type="Pfam" id="PF10410">
    <property type="entry name" value="DnaB_bind"/>
    <property type="match status" value="1"/>
</dbReference>
<gene>
    <name evidence="12 16" type="primary">dnaG</name>
    <name evidence="16" type="ORF">ACBT_1752</name>
    <name evidence="17" type="ORF">FE247_03850</name>
</gene>
<keyword evidence="3 12" id="KW-0808">Transferase</keyword>
<reference evidence="17 18" key="1">
    <citation type="submission" date="2019-05" db="EMBL/GenBank/DDBJ databases">
        <title>Arcobacter cibarius and Arcobacter thereius providing challenges in identification an antibiotic susceptibility and Quinolone resistance.</title>
        <authorList>
            <person name="Busch A."/>
            <person name="Hanel I."/>
            <person name="Hotzel H."/>
            <person name="Tomaso H."/>
        </authorList>
    </citation>
    <scope>NUCLEOTIDE SEQUENCE [LARGE SCALE GENOMIC DNA]</scope>
    <source>
        <strain evidence="17 18">16CS0831-2</strain>
    </source>
</reference>
<evidence type="ECO:0000256" key="10">
    <source>
        <dbReference type="ARBA" id="ARBA00023125"/>
    </source>
</evidence>
<dbReference type="OrthoDB" id="9803773at2"/>
<dbReference type="Gene3D" id="3.90.580.10">
    <property type="entry name" value="Zinc finger, CHC2-type domain"/>
    <property type="match status" value="1"/>
</dbReference>
<dbReference type="EMBL" id="CP054051">
    <property type="protein sequence ID" value="QKJ27649.1"/>
    <property type="molecule type" value="Genomic_DNA"/>
</dbReference>
<dbReference type="NCBIfam" id="TIGR01391">
    <property type="entry name" value="dnaG"/>
    <property type="match status" value="1"/>
</dbReference>
<dbReference type="InterPro" id="IPR013264">
    <property type="entry name" value="DNAG_N"/>
</dbReference>
<dbReference type="CDD" id="cd03364">
    <property type="entry name" value="TOPRIM_DnaG_primases"/>
    <property type="match status" value="1"/>
</dbReference>
<dbReference type="KEGG" id="acib:ACBT_1752"/>
<reference evidence="16 19" key="2">
    <citation type="submission" date="2020-05" db="EMBL/GenBank/DDBJ databases">
        <title>Complete genome sequencing of Campylobacter and Arcobacter type strains.</title>
        <authorList>
            <person name="Miller W.G."/>
            <person name="Yee E."/>
        </authorList>
    </citation>
    <scope>NUCLEOTIDE SEQUENCE [LARGE SCALE GENOMIC DNA]</scope>
    <source>
        <strain evidence="16 19">LMG 21996</strain>
    </source>
</reference>
<dbReference type="Proteomes" id="UP000305417">
    <property type="component" value="Unassembled WGS sequence"/>
</dbReference>
<dbReference type="GO" id="GO:0003677">
    <property type="term" value="F:DNA binding"/>
    <property type="evidence" value="ECO:0007669"/>
    <property type="project" value="UniProtKB-KW"/>
</dbReference>
<dbReference type="InterPro" id="IPR036977">
    <property type="entry name" value="DNA_primase_Znf_CHC2"/>
</dbReference>
<evidence type="ECO:0000256" key="1">
    <source>
        <dbReference type="ARBA" id="ARBA00022478"/>
    </source>
</evidence>
<keyword evidence="6 12" id="KW-0479">Metal-binding</keyword>
<dbReference type="PROSITE" id="PS50880">
    <property type="entry name" value="TOPRIM"/>
    <property type="match status" value="1"/>
</dbReference>
<sequence>MIKKESIENLKNYLDVVDVISQFLDLKKAGANFKACCPFHGEETPSFVVSPTKQIYHCFGCGAGGDSIKFLMEYEKLSYPETIEKLASMYNFTLDYDSSNEKKRDTRVLDSVKKFFQNSFVSNNSMKEYIKNRGISDFSAEKFEIGYAGSSSDTINFIKSNHYNINDAIEFGLIDNGENGLYSRFIDRIIFPIYSITGKLVGFGGRTTTNHNAKYINSPQTPIFNKSKLLYGYHLAKEQIYKTKQIIVCEGYLDVIMLHQARFNTAVATLGTALTKEHLPLLRRGEPKVILAYDGDKAGLNAAFKASVMLSQSEFDGGVVIFKDGLDPADMVKDKRLEELHSMFIEPVPFIPFTIDYIVSKYDISEPIQKQKALNEANEYLKSLSLLNQDEYKRYIAQKLNIRENLIQTVNTKQRLNEKSSIKIDIAELCIIKSILENPKRLDMVLDIVDASMFEYHKDEFLLLLTDINNTKLNQIALNDKLESYNDERLNKELLILLHKFYSNKLISLTYNKELNFNQKIMQIKIIKDNLSQLKQGKLVNFNL</sequence>
<dbReference type="InterPro" id="IPR031988">
    <property type="entry name" value="DnaG_HBD"/>
</dbReference>
<keyword evidence="1 12" id="KW-0240">DNA-directed RNA polymerase</keyword>
<dbReference type="PANTHER" id="PTHR30313:SF2">
    <property type="entry name" value="DNA PRIMASE"/>
    <property type="match status" value="1"/>
</dbReference>
<dbReference type="EC" id="2.7.7.101" evidence="12"/>
<evidence type="ECO:0000313" key="17">
    <source>
        <dbReference type="EMBL" id="TLT00687.1"/>
    </source>
</evidence>
<dbReference type="EMBL" id="VBUC01000006">
    <property type="protein sequence ID" value="TLT00687.1"/>
    <property type="molecule type" value="Genomic_DNA"/>
</dbReference>
<comment type="subunit">
    <text evidence="12">Monomer. Interacts with DnaB.</text>
</comment>
<dbReference type="InterPro" id="IPR006171">
    <property type="entry name" value="TOPRIM_dom"/>
</dbReference>
<comment type="similarity">
    <text evidence="12 13">Belongs to the DnaG primase family.</text>
</comment>
<keyword evidence="8 12" id="KW-0862">Zinc</keyword>
<evidence type="ECO:0000259" key="15">
    <source>
        <dbReference type="PROSITE" id="PS50880"/>
    </source>
</evidence>
<evidence type="ECO:0000256" key="11">
    <source>
        <dbReference type="ARBA" id="ARBA00023163"/>
    </source>
</evidence>
<dbReference type="AlphaFoldDB" id="A0A7L5JR98"/>
<dbReference type="InterPro" id="IPR050219">
    <property type="entry name" value="DnaG_primase"/>
</dbReference>
<evidence type="ECO:0000313" key="16">
    <source>
        <dbReference type="EMBL" id="QKJ27649.1"/>
    </source>
</evidence>
<dbReference type="Gene3D" id="1.10.860.10">
    <property type="entry name" value="DNAb Helicase, Chain A"/>
    <property type="match status" value="1"/>
</dbReference>
<evidence type="ECO:0000313" key="19">
    <source>
        <dbReference type="Proteomes" id="UP000509513"/>
    </source>
</evidence>
<keyword evidence="11 12" id="KW-0804">Transcription</keyword>
<dbReference type="Proteomes" id="UP000509513">
    <property type="component" value="Chromosome"/>
</dbReference>
<comment type="domain">
    <text evidence="12">Contains an N-terminal zinc-binding domain, a central core domain that contains the primase activity, and a C-terminal DnaB-binding domain.</text>
</comment>
<protein>
    <recommendedName>
        <fullName evidence="12 13">DNA primase</fullName>
        <ecNumber evidence="12">2.7.7.101</ecNumber>
    </recommendedName>
</protein>
<feature type="zinc finger region" description="CHC2-type" evidence="12 14">
    <location>
        <begin position="37"/>
        <end position="61"/>
    </location>
</feature>
<dbReference type="Pfam" id="PF08275">
    <property type="entry name" value="DNAG_N"/>
    <property type="match status" value="1"/>
</dbReference>
<dbReference type="InterPro" id="IPR016136">
    <property type="entry name" value="DNA_helicase_N/primase_C"/>
</dbReference>
<dbReference type="SMART" id="SM00493">
    <property type="entry name" value="TOPRIM"/>
    <property type="match status" value="1"/>
</dbReference>
<feature type="domain" description="Toprim" evidence="15">
    <location>
        <begin position="244"/>
        <end position="325"/>
    </location>
</feature>
<proteinExistence type="inferred from homology"/>
<comment type="cofactor">
    <cofactor evidence="12 13 14">
        <name>Zn(2+)</name>
        <dbReference type="ChEBI" id="CHEBI:29105"/>
    </cofactor>
    <text evidence="12 13 14">Binds 1 zinc ion per monomer.</text>
</comment>
<dbReference type="PIRSF" id="PIRSF002811">
    <property type="entry name" value="DnaG"/>
    <property type="match status" value="1"/>
</dbReference>
<evidence type="ECO:0000256" key="7">
    <source>
        <dbReference type="ARBA" id="ARBA00022771"/>
    </source>
</evidence>
<evidence type="ECO:0000313" key="18">
    <source>
        <dbReference type="Proteomes" id="UP000305417"/>
    </source>
</evidence>
<evidence type="ECO:0000256" key="5">
    <source>
        <dbReference type="ARBA" id="ARBA00022705"/>
    </source>
</evidence>
<dbReference type="SUPFAM" id="SSF56731">
    <property type="entry name" value="DNA primase core"/>
    <property type="match status" value="1"/>
</dbReference>
<dbReference type="GO" id="GO:1990077">
    <property type="term" value="C:primosome complex"/>
    <property type="evidence" value="ECO:0007669"/>
    <property type="project" value="UniProtKB-KW"/>
</dbReference>
<dbReference type="SUPFAM" id="SSF57783">
    <property type="entry name" value="Zinc beta-ribbon"/>
    <property type="match status" value="1"/>
</dbReference>
<dbReference type="GO" id="GO:0005737">
    <property type="term" value="C:cytoplasm"/>
    <property type="evidence" value="ECO:0007669"/>
    <property type="project" value="TreeGrafter"/>
</dbReference>
<keyword evidence="4 12" id="KW-0548">Nucleotidyltransferase</keyword>
<dbReference type="HAMAP" id="MF_00974">
    <property type="entry name" value="DNA_primase_DnaG"/>
    <property type="match status" value="1"/>
</dbReference>
<dbReference type="SMART" id="SM00400">
    <property type="entry name" value="ZnF_CHCC"/>
    <property type="match status" value="1"/>
</dbReference>
<dbReference type="Gene3D" id="3.40.1360.10">
    <property type="match status" value="1"/>
</dbReference>
<dbReference type="Gene3D" id="3.90.980.10">
    <property type="entry name" value="DNA primase, catalytic core, N-terminal domain"/>
    <property type="match status" value="1"/>
</dbReference>
<dbReference type="GO" id="GO:0006269">
    <property type="term" value="P:DNA replication, synthesis of primer"/>
    <property type="evidence" value="ECO:0007669"/>
    <property type="project" value="UniProtKB-UniRule"/>
</dbReference>
<evidence type="ECO:0000256" key="12">
    <source>
        <dbReference type="HAMAP-Rule" id="MF_00974"/>
    </source>
</evidence>
<evidence type="ECO:0000256" key="6">
    <source>
        <dbReference type="ARBA" id="ARBA00022723"/>
    </source>
</evidence>
<organism evidence="16 19">
    <name type="scientific">Aliarcobacter cibarius</name>
    <dbReference type="NCBI Taxonomy" id="255507"/>
    <lineage>
        <taxon>Bacteria</taxon>
        <taxon>Pseudomonadati</taxon>
        <taxon>Campylobacterota</taxon>
        <taxon>Epsilonproteobacteria</taxon>
        <taxon>Campylobacterales</taxon>
        <taxon>Arcobacteraceae</taxon>
        <taxon>Aliarcobacter</taxon>
    </lineage>
</organism>
<keyword evidence="2 12" id="KW-0639">Primosome</keyword>
<dbReference type="FunFam" id="3.90.580.10:FF:000001">
    <property type="entry name" value="DNA primase"/>
    <property type="match status" value="1"/>
</dbReference>
<dbReference type="Pfam" id="PF13662">
    <property type="entry name" value="Toprim_4"/>
    <property type="match status" value="1"/>
</dbReference>
<dbReference type="GO" id="GO:0000428">
    <property type="term" value="C:DNA-directed RNA polymerase complex"/>
    <property type="evidence" value="ECO:0007669"/>
    <property type="project" value="UniProtKB-KW"/>
</dbReference>
<dbReference type="InterPro" id="IPR034151">
    <property type="entry name" value="TOPRIM_DnaG_bac"/>
</dbReference>
<dbReference type="RefSeq" id="WP_024775892.1">
    <property type="nucleotide sequence ID" value="NZ_CP054051.1"/>
</dbReference>
<comment type="catalytic activity">
    <reaction evidence="12">
        <text>ssDNA + n NTP = ssDNA/pppN(pN)n-1 hybrid + (n-1) diphosphate.</text>
        <dbReference type="EC" id="2.7.7.101"/>
    </reaction>
</comment>
<evidence type="ECO:0000256" key="4">
    <source>
        <dbReference type="ARBA" id="ARBA00022695"/>
    </source>
</evidence>
<evidence type="ECO:0000256" key="14">
    <source>
        <dbReference type="PIRSR" id="PIRSR002811-1"/>
    </source>
</evidence>
<name>A0A7L5JR98_9BACT</name>
<keyword evidence="7 12" id="KW-0863">Zinc-finger</keyword>
<dbReference type="InterPro" id="IPR037068">
    <property type="entry name" value="DNA_primase_core_N_sf"/>
</dbReference>
<dbReference type="PANTHER" id="PTHR30313">
    <property type="entry name" value="DNA PRIMASE"/>
    <property type="match status" value="1"/>
</dbReference>
<keyword evidence="5 12" id="KW-0235">DNA replication</keyword>
<accession>A0A7L5JR98</accession>
<evidence type="ECO:0000256" key="13">
    <source>
        <dbReference type="PIRNR" id="PIRNR002811"/>
    </source>
</evidence>
<evidence type="ECO:0000256" key="8">
    <source>
        <dbReference type="ARBA" id="ARBA00022833"/>
    </source>
</evidence>
<dbReference type="InterPro" id="IPR002694">
    <property type="entry name" value="Znf_CHC2"/>
</dbReference>
<evidence type="ECO:0000256" key="3">
    <source>
        <dbReference type="ARBA" id="ARBA00022679"/>
    </source>
</evidence>
<comment type="function">
    <text evidence="12 13">RNA polymerase that catalyzes the synthesis of short RNA molecules used as primers for DNA polymerase during DNA replication.</text>
</comment>
<dbReference type="InterPro" id="IPR019475">
    <property type="entry name" value="DNA_primase_DnaB-bd"/>
</dbReference>
<keyword evidence="10 12" id="KW-0238">DNA-binding</keyword>
<dbReference type="GO" id="GO:0003899">
    <property type="term" value="F:DNA-directed RNA polymerase activity"/>
    <property type="evidence" value="ECO:0007669"/>
    <property type="project" value="UniProtKB-UniRule"/>
</dbReference>